<protein>
    <submittedName>
        <fullName evidence="2">DUF2141 domain-containing protein</fullName>
    </submittedName>
</protein>
<dbReference type="RefSeq" id="WP_344706167.1">
    <property type="nucleotide sequence ID" value="NZ_BAABBQ010000001.1"/>
</dbReference>
<dbReference type="Proteomes" id="UP001500235">
    <property type="component" value="Unassembled WGS sequence"/>
</dbReference>
<dbReference type="EMBL" id="BAABBQ010000001">
    <property type="protein sequence ID" value="GAA4012954.1"/>
    <property type="molecule type" value="Genomic_DNA"/>
</dbReference>
<sequence>MTISLALAALALTGAAAPNAGGADLRVEIQGLRNAKGVVHLCLSGNAQRFLDCKGDRSALARTVPAGQAAALDLGRVRPGNYALLVVHDENSNGKLDMMMGIPREGFGFSNNPAMRPRAPRWEEIRFIMPAAPAKQDIRVRYVL</sequence>
<name>A0ABP7SKY9_9SPHN</name>
<evidence type="ECO:0000256" key="1">
    <source>
        <dbReference type="SAM" id="SignalP"/>
    </source>
</evidence>
<evidence type="ECO:0000313" key="2">
    <source>
        <dbReference type="EMBL" id="GAA4012954.1"/>
    </source>
</evidence>
<dbReference type="InterPro" id="IPR018673">
    <property type="entry name" value="DUF2141"/>
</dbReference>
<keyword evidence="1" id="KW-0732">Signal</keyword>
<feature type="signal peptide" evidence="1">
    <location>
        <begin position="1"/>
        <end position="22"/>
    </location>
</feature>
<dbReference type="Pfam" id="PF09912">
    <property type="entry name" value="DUF2141"/>
    <property type="match status" value="1"/>
</dbReference>
<organism evidence="2 3">
    <name type="scientific">Sphingomonas swuensis</name>
    <dbReference type="NCBI Taxonomy" id="977800"/>
    <lineage>
        <taxon>Bacteria</taxon>
        <taxon>Pseudomonadati</taxon>
        <taxon>Pseudomonadota</taxon>
        <taxon>Alphaproteobacteria</taxon>
        <taxon>Sphingomonadales</taxon>
        <taxon>Sphingomonadaceae</taxon>
        <taxon>Sphingomonas</taxon>
    </lineage>
</organism>
<accession>A0ABP7SKY9</accession>
<reference evidence="3" key="1">
    <citation type="journal article" date="2019" name="Int. J. Syst. Evol. Microbiol.">
        <title>The Global Catalogue of Microorganisms (GCM) 10K type strain sequencing project: providing services to taxonomists for standard genome sequencing and annotation.</title>
        <authorList>
            <consortium name="The Broad Institute Genomics Platform"/>
            <consortium name="The Broad Institute Genome Sequencing Center for Infectious Disease"/>
            <person name="Wu L."/>
            <person name="Ma J."/>
        </authorList>
    </citation>
    <scope>NUCLEOTIDE SEQUENCE [LARGE SCALE GENOMIC DNA]</scope>
    <source>
        <strain evidence="3">JCM 17563</strain>
    </source>
</reference>
<gene>
    <name evidence="2" type="ORF">GCM10022280_08760</name>
</gene>
<comment type="caution">
    <text evidence="2">The sequence shown here is derived from an EMBL/GenBank/DDBJ whole genome shotgun (WGS) entry which is preliminary data.</text>
</comment>
<keyword evidence="3" id="KW-1185">Reference proteome</keyword>
<evidence type="ECO:0000313" key="3">
    <source>
        <dbReference type="Proteomes" id="UP001500235"/>
    </source>
</evidence>
<feature type="chain" id="PRO_5045198865" evidence="1">
    <location>
        <begin position="23"/>
        <end position="144"/>
    </location>
</feature>
<proteinExistence type="predicted"/>